<evidence type="ECO:0000256" key="2">
    <source>
        <dbReference type="RuleBase" id="RU363120"/>
    </source>
</evidence>
<feature type="compositionally biased region" description="Basic residues" evidence="3">
    <location>
        <begin position="45"/>
        <end position="54"/>
    </location>
</feature>
<dbReference type="Proteomes" id="UP001161247">
    <property type="component" value="Chromosome 2"/>
</dbReference>
<name>A0AAV1CMH3_OLDCO</name>
<evidence type="ECO:0000313" key="5">
    <source>
        <dbReference type="Proteomes" id="UP001161247"/>
    </source>
</evidence>
<dbReference type="AlphaFoldDB" id="A0AAV1CMH3"/>
<dbReference type="EMBL" id="OX459119">
    <property type="protein sequence ID" value="CAI9096571.1"/>
    <property type="molecule type" value="Genomic_DNA"/>
</dbReference>
<reference evidence="4" key="1">
    <citation type="submission" date="2023-03" db="EMBL/GenBank/DDBJ databases">
        <authorList>
            <person name="Julca I."/>
        </authorList>
    </citation>
    <scope>NUCLEOTIDE SEQUENCE</scope>
</reference>
<dbReference type="Pfam" id="PF04667">
    <property type="entry name" value="Endosulfine"/>
    <property type="match status" value="1"/>
</dbReference>
<organism evidence="4 5">
    <name type="scientific">Oldenlandia corymbosa var. corymbosa</name>
    <dbReference type="NCBI Taxonomy" id="529605"/>
    <lineage>
        <taxon>Eukaryota</taxon>
        <taxon>Viridiplantae</taxon>
        <taxon>Streptophyta</taxon>
        <taxon>Embryophyta</taxon>
        <taxon>Tracheophyta</taxon>
        <taxon>Spermatophyta</taxon>
        <taxon>Magnoliopsida</taxon>
        <taxon>eudicotyledons</taxon>
        <taxon>Gunneridae</taxon>
        <taxon>Pentapetalae</taxon>
        <taxon>asterids</taxon>
        <taxon>lamiids</taxon>
        <taxon>Gentianales</taxon>
        <taxon>Rubiaceae</taxon>
        <taxon>Rubioideae</taxon>
        <taxon>Spermacoceae</taxon>
        <taxon>Hedyotis-Oldenlandia complex</taxon>
        <taxon>Oldenlandia</taxon>
    </lineage>
</organism>
<feature type="compositionally biased region" description="Polar residues" evidence="3">
    <location>
        <begin position="158"/>
        <end position="167"/>
    </location>
</feature>
<feature type="compositionally biased region" description="Basic and acidic residues" evidence="3">
    <location>
        <begin position="124"/>
        <end position="156"/>
    </location>
</feature>
<protein>
    <submittedName>
        <fullName evidence="4">OLC1v1032752C1</fullName>
    </submittedName>
</protein>
<proteinExistence type="inferred from homology"/>
<accession>A0AAV1CMH3</accession>
<dbReference type="GO" id="GO:0005737">
    <property type="term" value="C:cytoplasm"/>
    <property type="evidence" value="ECO:0007669"/>
    <property type="project" value="TreeGrafter"/>
</dbReference>
<evidence type="ECO:0000256" key="3">
    <source>
        <dbReference type="SAM" id="MobiDB-lite"/>
    </source>
</evidence>
<evidence type="ECO:0000313" key="4">
    <source>
        <dbReference type="EMBL" id="CAI9096571.1"/>
    </source>
</evidence>
<sequence length="167" mass="18918">MSDTKSEDHYDNKDQLMDDEDAKCSDPEKKDPSTYEEQEEEALKKKYGGLKPKRPPLISKDQAFFDSADWALGKGIQKSKGPFVALRPKLQPSPHHHIRSRRSTYALEADDEGHEESNDSCTLSDKDQSRNGQSEDVHPDNPSHCEETKLPGEHEYVYTSTKVPFPG</sequence>
<keyword evidence="5" id="KW-1185">Reference proteome</keyword>
<gene>
    <name evidence="4" type="ORF">OLC1_LOCUS7295</name>
</gene>
<comment type="similarity">
    <text evidence="1 2">Belongs to the endosulfine family.</text>
</comment>
<feature type="region of interest" description="Disordered" evidence="3">
    <location>
        <begin position="1"/>
        <end position="58"/>
    </location>
</feature>
<feature type="compositionally biased region" description="Basic and acidic residues" evidence="3">
    <location>
        <begin position="1"/>
        <end position="33"/>
    </location>
</feature>
<dbReference type="InterPro" id="IPR006760">
    <property type="entry name" value="Endosulphine"/>
</dbReference>
<dbReference type="PANTHER" id="PTHR10358">
    <property type="entry name" value="ENDOSULFINE"/>
    <property type="match status" value="1"/>
</dbReference>
<evidence type="ECO:0000256" key="1">
    <source>
        <dbReference type="ARBA" id="ARBA00010520"/>
    </source>
</evidence>
<feature type="region of interest" description="Disordered" evidence="3">
    <location>
        <begin position="86"/>
        <end position="167"/>
    </location>
</feature>
<dbReference type="GO" id="GO:0004864">
    <property type="term" value="F:protein phosphatase inhibitor activity"/>
    <property type="evidence" value="ECO:0007669"/>
    <property type="project" value="TreeGrafter"/>
</dbReference>
<dbReference type="PANTHER" id="PTHR10358:SF6">
    <property type="entry name" value="ENDOSULFINE, ISOFORM A"/>
    <property type="match status" value="1"/>
</dbReference>